<sequence>MTLKSERINIGNGINLNLIKTNKFKSNLLSYYFIRPLSKDEVTKNALLPLVLRRGTEELDNNLKIQKKLEEMYGADLSISVNKRGERQVLRFTIESASGDYVKDSKYIYEVIDLLKSIIYNPTLEAGYFKKDYVEQEKENLRRRIEGRINDKRNYAIERCIEEMCKNEKFSIYPFGYIKDLDEINEDVLYNHYKHILSNSPIEIFYAGEYDNNLVDYIKNVNKIERENILNVLREPIISGVQTKNMIHEDMDISQGKLVLGYRTGIPYEDRLYNALIVASDILGGGPNSKLFRNVREKESLAYYITSSIYKYKSIMLIDAGIEFENFEKTIDIVRLQLEEMKKGVFTDEDIEISKKSIKTSTESIKDSLFLISEFFFSQSLTNDNRSLEEMLDDLDRVTKDEIVEATNQIILDTIYFIRNTSVKE</sequence>
<dbReference type="NCBIfam" id="NF047422">
    <property type="entry name" value="YfmF_fam"/>
    <property type="match status" value="1"/>
</dbReference>
<dbReference type="RefSeq" id="WP_216519088.1">
    <property type="nucleotide sequence ID" value="NZ_JAHLPM010000007.1"/>
</dbReference>
<reference evidence="2 3" key="1">
    <citation type="submission" date="2021-06" db="EMBL/GenBank/DDBJ databases">
        <authorList>
            <person name="Sun Q."/>
            <person name="Li D."/>
        </authorList>
    </citation>
    <scope>NUCLEOTIDE SEQUENCE [LARGE SCALE GENOMIC DNA]</scope>
    <source>
        <strain evidence="2 3">MSJ-40</strain>
    </source>
</reference>
<dbReference type="EMBL" id="JAHLPM010000007">
    <property type="protein sequence ID" value="MBU5438186.1"/>
    <property type="molecule type" value="Genomic_DNA"/>
</dbReference>
<dbReference type="PANTHER" id="PTHR11851">
    <property type="entry name" value="METALLOPROTEASE"/>
    <property type="match status" value="1"/>
</dbReference>
<evidence type="ECO:0000259" key="1">
    <source>
        <dbReference type="Pfam" id="PF05193"/>
    </source>
</evidence>
<name>A0ABS6E6M7_9FIRM</name>
<comment type="caution">
    <text evidence="2">The sequence shown here is derived from an EMBL/GenBank/DDBJ whole genome shotgun (WGS) entry which is preliminary data.</text>
</comment>
<dbReference type="InterPro" id="IPR007863">
    <property type="entry name" value="Peptidase_M16_C"/>
</dbReference>
<dbReference type="Pfam" id="PF05193">
    <property type="entry name" value="Peptidase_M16_C"/>
    <property type="match status" value="1"/>
</dbReference>
<dbReference type="PANTHER" id="PTHR11851:SF186">
    <property type="entry name" value="INACTIVE METALLOPROTEASE YMFF-RELATED"/>
    <property type="match status" value="1"/>
</dbReference>
<evidence type="ECO:0000313" key="2">
    <source>
        <dbReference type="EMBL" id="MBU5438186.1"/>
    </source>
</evidence>
<organism evidence="2 3">
    <name type="scientific">Tissierella simiarum</name>
    <dbReference type="NCBI Taxonomy" id="2841534"/>
    <lineage>
        <taxon>Bacteria</taxon>
        <taxon>Bacillati</taxon>
        <taxon>Bacillota</taxon>
        <taxon>Tissierellia</taxon>
        <taxon>Tissierellales</taxon>
        <taxon>Tissierellaceae</taxon>
        <taxon>Tissierella</taxon>
    </lineage>
</organism>
<accession>A0ABS6E6M7</accession>
<dbReference type="Proteomes" id="UP000749471">
    <property type="component" value="Unassembled WGS sequence"/>
</dbReference>
<keyword evidence="3" id="KW-1185">Reference proteome</keyword>
<feature type="domain" description="Peptidase M16 C-terminal" evidence="1">
    <location>
        <begin position="184"/>
        <end position="356"/>
    </location>
</feature>
<protein>
    <submittedName>
        <fullName evidence="2">Insulinase family protein</fullName>
    </submittedName>
</protein>
<dbReference type="InterPro" id="IPR050361">
    <property type="entry name" value="MPP/UQCRC_Complex"/>
</dbReference>
<evidence type="ECO:0000313" key="3">
    <source>
        <dbReference type="Proteomes" id="UP000749471"/>
    </source>
</evidence>
<gene>
    <name evidence="2" type="ORF">KQI42_09210</name>
</gene>
<proteinExistence type="predicted"/>